<dbReference type="AlphaFoldDB" id="A0A6H9YR83"/>
<dbReference type="PANTHER" id="PTHR33452:SF1">
    <property type="entry name" value="INNER MEMBRANE PROTEIN YPHA-RELATED"/>
    <property type="match status" value="1"/>
</dbReference>
<dbReference type="OrthoDB" id="1122432at2"/>
<dbReference type="GO" id="GO:0005886">
    <property type="term" value="C:plasma membrane"/>
    <property type="evidence" value="ECO:0007669"/>
    <property type="project" value="UniProtKB-SubCell"/>
</dbReference>
<keyword evidence="3" id="KW-1003">Cell membrane</keyword>
<evidence type="ECO:0000313" key="9">
    <source>
        <dbReference type="EMBL" id="KAB2346399.1"/>
    </source>
</evidence>
<dbReference type="InterPro" id="IPR051907">
    <property type="entry name" value="DoxX-like_oxidoreductase"/>
</dbReference>
<feature type="transmembrane region" description="Helical" evidence="8">
    <location>
        <begin position="75"/>
        <end position="93"/>
    </location>
</feature>
<evidence type="ECO:0000256" key="1">
    <source>
        <dbReference type="ARBA" id="ARBA00004651"/>
    </source>
</evidence>
<feature type="compositionally biased region" description="Basic and acidic residues" evidence="7">
    <location>
        <begin position="217"/>
        <end position="228"/>
    </location>
</feature>
<feature type="region of interest" description="Disordered" evidence="7">
    <location>
        <begin position="163"/>
        <end position="228"/>
    </location>
</feature>
<comment type="subcellular location">
    <subcellularLocation>
        <location evidence="1">Cell membrane</location>
        <topology evidence="1">Multi-pass membrane protein</topology>
    </subcellularLocation>
</comment>
<feature type="compositionally biased region" description="Basic and acidic residues" evidence="7">
    <location>
        <begin position="175"/>
        <end position="186"/>
    </location>
</feature>
<dbReference type="Proteomes" id="UP000468735">
    <property type="component" value="Unassembled WGS sequence"/>
</dbReference>
<organism evidence="9 10">
    <name type="scientific">Actinomadura rudentiformis</name>
    <dbReference type="NCBI Taxonomy" id="359158"/>
    <lineage>
        <taxon>Bacteria</taxon>
        <taxon>Bacillati</taxon>
        <taxon>Actinomycetota</taxon>
        <taxon>Actinomycetes</taxon>
        <taxon>Streptosporangiales</taxon>
        <taxon>Thermomonosporaceae</taxon>
        <taxon>Actinomadura</taxon>
    </lineage>
</organism>
<feature type="transmembrane region" description="Helical" evidence="8">
    <location>
        <begin position="5"/>
        <end position="27"/>
    </location>
</feature>
<evidence type="ECO:0000256" key="7">
    <source>
        <dbReference type="SAM" id="MobiDB-lite"/>
    </source>
</evidence>
<dbReference type="RefSeq" id="WP_151563292.1">
    <property type="nucleotide sequence ID" value="NZ_WBMT01000011.1"/>
</dbReference>
<evidence type="ECO:0000256" key="6">
    <source>
        <dbReference type="ARBA" id="ARBA00023136"/>
    </source>
</evidence>
<evidence type="ECO:0000256" key="2">
    <source>
        <dbReference type="ARBA" id="ARBA00006679"/>
    </source>
</evidence>
<evidence type="ECO:0000256" key="4">
    <source>
        <dbReference type="ARBA" id="ARBA00022692"/>
    </source>
</evidence>
<keyword evidence="5 8" id="KW-1133">Transmembrane helix</keyword>
<reference evidence="9 10" key="1">
    <citation type="submission" date="2019-09" db="EMBL/GenBank/DDBJ databases">
        <title>Actinomadura physcomitrii sp. nov., a novel actinomycete isolated from moss [Physcomitrium sphaericum (Ludw) Fuernr].</title>
        <authorList>
            <person name="Zhuang X."/>
            <person name="Liu C."/>
        </authorList>
    </citation>
    <scope>NUCLEOTIDE SEQUENCE [LARGE SCALE GENOMIC DNA]</scope>
    <source>
        <strain evidence="9 10">HMC1</strain>
    </source>
</reference>
<feature type="transmembrane region" description="Helical" evidence="8">
    <location>
        <begin position="113"/>
        <end position="132"/>
    </location>
</feature>
<evidence type="ECO:0000256" key="5">
    <source>
        <dbReference type="ARBA" id="ARBA00022989"/>
    </source>
</evidence>
<sequence>MRPSLFYDVVALLARIAVGVVFIAHGWQKIEAGITATGQSFDDLGVPVPTAAAAYAAFVELLGGAALIAGAGLPIAGALLFLDMAGAFVFVHVDQGLMLVEGDKVGYGYELVLVLGLVSLLFAAGAGGRLSVDALVFKRGAWPQEDPDPDPEVTEALKHFVEVGESPGTPSPAPDEPRAHAPDEPRTAAAIIEGTEDDTLVAGRRGIRRRRPSHTQPVERPEEGPPTP</sequence>
<name>A0A6H9YR83_9ACTN</name>
<comment type="caution">
    <text evidence="9">The sequence shown here is derived from an EMBL/GenBank/DDBJ whole genome shotgun (WGS) entry which is preliminary data.</text>
</comment>
<evidence type="ECO:0000256" key="8">
    <source>
        <dbReference type="SAM" id="Phobius"/>
    </source>
</evidence>
<keyword evidence="6 8" id="KW-0472">Membrane</keyword>
<dbReference type="InterPro" id="IPR032808">
    <property type="entry name" value="DoxX"/>
</dbReference>
<comment type="similarity">
    <text evidence="2">Belongs to the DoxX family.</text>
</comment>
<dbReference type="EMBL" id="WBMT01000011">
    <property type="protein sequence ID" value="KAB2346399.1"/>
    <property type="molecule type" value="Genomic_DNA"/>
</dbReference>
<gene>
    <name evidence="9" type="ORF">F8566_23285</name>
</gene>
<keyword evidence="10" id="KW-1185">Reference proteome</keyword>
<protein>
    <submittedName>
        <fullName evidence="9">DoxX family protein</fullName>
    </submittedName>
</protein>
<evidence type="ECO:0000313" key="10">
    <source>
        <dbReference type="Proteomes" id="UP000468735"/>
    </source>
</evidence>
<evidence type="ECO:0000256" key="3">
    <source>
        <dbReference type="ARBA" id="ARBA00022475"/>
    </source>
</evidence>
<keyword evidence="4 8" id="KW-0812">Transmembrane</keyword>
<dbReference type="PANTHER" id="PTHR33452">
    <property type="entry name" value="OXIDOREDUCTASE CATD-RELATED"/>
    <property type="match status" value="1"/>
</dbReference>
<dbReference type="Pfam" id="PF07681">
    <property type="entry name" value="DoxX"/>
    <property type="match status" value="1"/>
</dbReference>
<feature type="transmembrane region" description="Helical" evidence="8">
    <location>
        <begin position="47"/>
        <end position="68"/>
    </location>
</feature>
<proteinExistence type="inferred from homology"/>
<accession>A0A6H9YR83</accession>